<evidence type="ECO:0000313" key="2">
    <source>
        <dbReference type="Proteomes" id="UP000326641"/>
    </source>
</evidence>
<gene>
    <name evidence="1" type="ORF">DF3PA_100025</name>
</gene>
<dbReference type="EMBL" id="UXAT02000002">
    <property type="protein sequence ID" value="VUX45177.1"/>
    <property type="molecule type" value="Genomic_DNA"/>
</dbReference>
<evidence type="ECO:0000313" key="1">
    <source>
        <dbReference type="EMBL" id="VUX45177.1"/>
    </source>
</evidence>
<dbReference type="Proteomes" id="UP000326641">
    <property type="component" value="Unassembled WGS sequence"/>
</dbReference>
<keyword evidence="2" id="KW-1185">Reference proteome</keyword>
<proteinExistence type="predicted"/>
<reference evidence="1" key="1">
    <citation type="submission" date="2018-11" db="EMBL/GenBank/DDBJ databases">
        <authorList>
            <person name="Onetto C."/>
        </authorList>
    </citation>
    <scope>NUCLEOTIDE SEQUENCE [LARGE SCALE GENOMIC DNA]</scope>
</reference>
<name>A0A564WA80_9PROT</name>
<organism evidence="1 2">
    <name type="scientific">Candidatus Defluviicoccus seviourii</name>
    <dbReference type="NCBI Taxonomy" id="2565273"/>
    <lineage>
        <taxon>Bacteria</taxon>
        <taxon>Pseudomonadati</taxon>
        <taxon>Pseudomonadota</taxon>
        <taxon>Alphaproteobacteria</taxon>
        <taxon>Rhodospirillales</taxon>
        <taxon>Rhodospirillaceae</taxon>
        <taxon>Defluviicoccus</taxon>
    </lineage>
</organism>
<accession>A0A564WA80</accession>
<comment type="caution">
    <text evidence="1">The sequence shown here is derived from an EMBL/GenBank/DDBJ whole genome shotgun (WGS) entry which is preliminary data.</text>
</comment>
<sequence length="109" mass="12043">MAKFRFTAQDVSVLEERVATVSDWDSWSRRSDKEGRDVLEIRASGRRPGVIRMVRTENGAYAATGYDGWSVVLCDDLNQLIDLVAKPFTRASDAAPAVLAQLPSRRSAA</sequence>
<dbReference type="AlphaFoldDB" id="A0A564WA80"/>
<protein>
    <submittedName>
        <fullName evidence="1">Uncharacterized protein</fullName>
    </submittedName>
</protein>